<keyword evidence="4 16" id="KW-0678">Repressor</keyword>
<dbReference type="PROSITE" id="PS00688">
    <property type="entry name" value="SIGMA54_INTERACT_3"/>
    <property type="match status" value="1"/>
</dbReference>
<dbReference type="InterPro" id="IPR058031">
    <property type="entry name" value="AAA_lid_NorR"/>
</dbReference>
<evidence type="ECO:0000256" key="4">
    <source>
        <dbReference type="ARBA" id="ARBA00022491"/>
    </source>
</evidence>
<dbReference type="InterPro" id="IPR003593">
    <property type="entry name" value="AAA+_ATPase"/>
</dbReference>
<dbReference type="Pfam" id="PF25601">
    <property type="entry name" value="AAA_lid_14"/>
    <property type="match status" value="1"/>
</dbReference>
<dbReference type="OrthoDB" id="9770562at2"/>
<dbReference type="FunFam" id="3.40.50.300:FF:000006">
    <property type="entry name" value="DNA-binding transcriptional regulator NtrC"/>
    <property type="match status" value="1"/>
</dbReference>
<dbReference type="Gene3D" id="1.10.8.60">
    <property type="match status" value="1"/>
</dbReference>
<dbReference type="CDD" id="cd00009">
    <property type="entry name" value="AAA"/>
    <property type="match status" value="1"/>
</dbReference>
<dbReference type="SUPFAM" id="SSF46689">
    <property type="entry name" value="Homeodomain-like"/>
    <property type="match status" value="1"/>
</dbReference>
<gene>
    <name evidence="16 19" type="primary">ntrC</name>
    <name evidence="19" type="ORF">GHC57_13850</name>
</gene>
<keyword evidence="12 16" id="KW-0804">Transcription</keyword>
<evidence type="ECO:0000313" key="20">
    <source>
        <dbReference type="Proteomes" id="UP000434582"/>
    </source>
</evidence>
<evidence type="ECO:0000259" key="17">
    <source>
        <dbReference type="PROSITE" id="PS50045"/>
    </source>
</evidence>
<dbReference type="SUPFAM" id="SSF52540">
    <property type="entry name" value="P-loop containing nucleoside triphosphate hydrolases"/>
    <property type="match status" value="1"/>
</dbReference>
<dbReference type="InterPro" id="IPR025943">
    <property type="entry name" value="Sigma_54_int_dom_ATP-bd_2"/>
</dbReference>
<dbReference type="GO" id="GO:0005737">
    <property type="term" value="C:cytoplasm"/>
    <property type="evidence" value="ECO:0007669"/>
    <property type="project" value="UniProtKB-SubCell"/>
</dbReference>
<dbReference type="InterPro" id="IPR001789">
    <property type="entry name" value="Sig_transdc_resp-reg_receiver"/>
</dbReference>
<evidence type="ECO:0000256" key="2">
    <source>
        <dbReference type="ARBA" id="ARBA00019059"/>
    </source>
</evidence>
<accession>A0A7X1ZFH0</accession>
<comment type="subcellular location">
    <subcellularLocation>
        <location evidence="1 16">Cytoplasm</location>
    </subcellularLocation>
</comment>
<dbReference type="InterPro" id="IPR025662">
    <property type="entry name" value="Sigma_54_int_dom_ATP-bd_1"/>
</dbReference>
<dbReference type="Pfam" id="PF00158">
    <property type="entry name" value="Sigma54_activat"/>
    <property type="match status" value="1"/>
</dbReference>
<keyword evidence="20" id="KW-1185">Reference proteome</keyword>
<feature type="modified residue" description="4-aspartylphosphate" evidence="15">
    <location>
        <position position="75"/>
    </location>
</feature>
<proteinExistence type="predicted"/>
<evidence type="ECO:0000256" key="7">
    <source>
        <dbReference type="ARBA" id="ARBA00022840"/>
    </source>
</evidence>
<dbReference type="PROSITE" id="PS00675">
    <property type="entry name" value="SIGMA54_INTERACT_1"/>
    <property type="match status" value="1"/>
</dbReference>
<feature type="domain" description="Sigma-54 factor interaction" evidence="17">
    <location>
        <begin position="162"/>
        <end position="390"/>
    </location>
</feature>
<evidence type="ECO:0000259" key="18">
    <source>
        <dbReference type="PROSITE" id="PS50110"/>
    </source>
</evidence>
<dbReference type="GO" id="GO:0006355">
    <property type="term" value="P:regulation of DNA-templated transcription"/>
    <property type="evidence" value="ECO:0007669"/>
    <property type="project" value="InterPro"/>
</dbReference>
<name>A0A7X1ZFH0_9PROT</name>
<dbReference type="RefSeq" id="WP_153345247.1">
    <property type="nucleotide sequence ID" value="NZ_WIVE01000048.1"/>
</dbReference>
<keyword evidence="8 16" id="KW-0902">Two-component regulatory system</keyword>
<protein>
    <recommendedName>
        <fullName evidence="2 16">DNA-binding transcriptional regulator NtrC</fullName>
    </recommendedName>
    <alternativeName>
        <fullName evidence="16">Nitrogen regulation protein NR(I)</fullName>
    </alternativeName>
</protein>
<dbReference type="NCBIfam" id="TIGR01818">
    <property type="entry name" value="ntrC"/>
    <property type="match status" value="1"/>
</dbReference>
<keyword evidence="13 16" id="KW-0535">Nitrogen fixation</keyword>
<dbReference type="AlphaFoldDB" id="A0A7X1ZFH0"/>
<evidence type="ECO:0000256" key="1">
    <source>
        <dbReference type="ARBA" id="ARBA00004496"/>
    </source>
</evidence>
<keyword evidence="11 16" id="KW-0010">Activator</keyword>
<comment type="caution">
    <text evidence="19">The sequence shown here is derived from an EMBL/GenBank/DDBJ whole genome shotgun (WGS) entry which is preliminary data.</text>
</comment>
<dbReference type="PANTHER" id="PTHR32071:SF95">
    <property type="entry name" value="DNA-BINDING TRANSCRIPTIONAL REGULATOR NTRC"/>
    <property type="match status" value="1"/>
</dbReference>
<dbReference type="PROSITE" id="PS00676">
    <property type="entry name" value="SIGMA54_INTERACT_2"/>
    <property type="match status" value="1"/>
</dbReference>
<keyword evidence="7 16" id="KW-0067">ATP-binding</keyword>
<evidence type="ECO:0000256" key="11">
    <source>
        <dbReference type="ARBA" id="ARBA00023159"/>
    </source>
</evidence>
<evidence type="ECO:0000256" key="15">
    <source>
        <dbReference type="PROSITE-ProRule" id="PRU00169"/>
    </source>
</evidence>
<evidence type="ECO:0000256" key="14">
    <source>
        <dbReference type="ARBA" id="ARBA00043886"/>
    </source>
</evidence>
<dbReference type="InterPro" id="IPR002078">
    <property type="entry name" value="Sigma_54_int"/>
</dbReference>
<dbReference type="CDD" id="cd19928">
    <property type="entry name" value="REC_RcNtrC-like"/>
    <property type="match status" value="1"/>
</dbReference>
<dbReference type="Gene3D" id="3.40.50.300">
    <property type="entry name" value="P-loop containing nucleotide triphosphate hydrolases"/>
    <property type="match status" value="1"/>
</dbReference>
<reference evidence="19 20" key="1">
    <citation type="submission" date="2019-10" db="EMBL/GenBank/DDBJ databases">
        <title>Draft whole-genome sequence of the purple nonsulfur photosynthetic bacterium Roseospira navarrensis DSM 15114.</title>
        <authorList>
            <person name="Kyndt J.A."/>
            <person name="Meyer T.E."/>
        </authorList>
    </citation>
    <scope>NUCLEOTIDE SEQUENCE [LARGE SCALE GENOMIC DNA]</scope>
    <source>
        <strain evidence="19 20">DSM 15114</strain>
    </source>
</reference>
<dbReference type="Gene3D" id="1.10.10.60">
    <property type="entry name" value="Homeodomain-like"/>
    <property type="match status" value="1"/>
</dbReference>
<dbReference type="SMART" id="SM00448">
    <property type="entry name" value="REC"/>
    <property type="match status" value="1"/>
</dbReference>
<organism evidence="19 20">
    <name type="scientific">Roseospira navarrensis</name>
    <dbReference type="NCBI Taxonomy" id="140058"/>
    <lineage>
        <taxon>Bacteria</taxon>
        <taxon>Pseudomonadati</taxon>
        <taxon>Pseudomonadota</taxon>
        <taxon>Alphaproteobacteria</taxon>
        <taxon>Rhodospirillales</taxon>
        <taxon>Rhodospirillaceae</taxon>
        <taxon>Roseospira</taxon>
    </lineage>
</organism>
<dbReference type="PANTHER" id="PTHR32071">
    <property type="entry name" value="TRANSCRIPTIONAL REGULATORY PROTEIN"/>
    <property type="match status" value="1"/>
</dbReference>
<keyword evidence="6 16" id="KW-0547">Nucleotide-binding</keyword>
<evidence type="ECO:0000256" key="5">
    <source>
        <dbReference type="ARBA" id="ARBA00022553"/>
    </source>
</evidence>
<evidence type="ECO:0000256" key="6">
    <source>
        <dbReference type="ARBA" id="ARBA00022741"/>
    </source>
</evidence>
<dbReference type="InterPro" id="IPR002197">
    <property type="entry name" value="HTH_Fis"/>
</dbReference>
<evidence type="ECO:0000256" key="8">
    <source>
        <dbReference type="ARBA" id="ARBA00023012"/>
    </source>
</evidence>
<comment type="function">
    <text evidence="14 16">Member of the two-component regulatory system NtrB/NtrC, which controls expression of the nitrogen-regulated (ntr) genes in response to nitrogen limitation. Phosphorylated NtrC binds directly to DNA and stimulates the formation of open promoter-sigma54-RNA polymerase complexes.</text>
</comment>
<evidence type="ECO:0000256" key="3">
    <source>
        <dbReference type="ARBA" id="ARBA00022490"/>
    </source>
</evidence>
<dbReference type="InterPro" id="IPR027417">
    <property type="entry name" value="P-loop_NTPase"/>
</dbReference>
<dbReference type="Pfam" id="PF00072">
    <property type="entry name" value="Response_reg"/>
    <property type="match status" value="1"/>
</dbReference>
<dbReference type="SMART" id="SM00382">
    <property type="entry name" value="AAA"/>
    <property type="match status" value="1"/>
</dbReference>
<dbReference type="Pfam" id="PF02954">
    <property type="entry name" value="HTH_8"/>
    <property type="match status" value="1"/>
</dbReference>
<evidence type="ECO:0000256" key="10">
    <source>
        <dbReference type="ARBA" id="ARBA00023125"/>
    </source>
</evidence>
<dbReference type="PROSITE" id="PS50045">
    <property type="entry name" value="SIGMA54_INTERACT_4"/>
    <property type="match status" value="1"/>
</dbReference>
<feature type="domain" description="Response regulatory" evidence="18">
    <location>
        <begin position="26"/>
        <end position="140"/>
    </location>
</feature>
<dbReference type="GO" id="GO:0000156">
    <property type="term" value="F:phosphorelay response regulator activity"/>
    <property type="evidence" value="ECO:0007669"/>
    <property type="project" value="UniProtKB-UniRule"/>
</dbReference>
<dbReference type="InterPro" id="IPR011006">
    <property type="entry name" value="CheY-like_superfamily"/>
</dbReference>
<dbReference type="GO" id="GO:0006808">
    <property type="term" value="P:regulation of nitrogen utilization"/>
    <property type="evidence" value="ECO:0007669"/>
    <property type="project" value="UniProtKB-UniRule"/>
</dbReference>
<keyword evidence="10 16" id="KW-0238">DNA-binding</keyword>
<sequence length="500" mass="54875">MKEVLGDPRSVTAPSALHDPAAKGRTILIADDDRAIRTVLTQALGRAGYEVRTTGAAATLWTWVSEGLGDLVITDVVMPDENGLDLIPRIKKIRPELRIIVMSAQNTLLTAVKATERGAFEYLPKPFDLTELVNVVRRALSTPARAVAAPGLEADDQEGLPLIGRSAAMQEIYRTLARLMNTDLTVMITGESGTGKELVARALHDYGKRRAGPFVAVNMAAIPRELIESELFGHEKGAFTGATARGVGRFEQADGGTLFLDEIGDMPPEAQTRLLRVLQENEYTTVGGRTAIRANVRIVAATHRDLTQQIRQGLFREDLFYRLNVVPIRLPPLRERSEDIPELVRHFLAEVAAEGLPAKGLDAAAMDRLKRHRWPGNVRELENLVRRLAALYSQESIGVDVIEAELASAPPVLNTSTGGEGLSGLVERHLREYFAAHSDTLPAAGLHDRVLREVERPLIALSLEATRGNQIKAAHLLGLNRNTLRKKIRELDIQVIRGVR</sequence>
<dbReference type="InterPro" id="IPR010114">
    <property type="entry name" value="Transcript_reg_NtrC"/>
</dbReference>
<evidence type="ECO:0000313" key="19">
    <source>
        <dbReference type="EMBL" id="MQX37603.1"/>
    </source>
</evidence>
<evidence type="ECO:0000256" key="12">
    <source>
        <dbReference type="ARBA" id="ARBA00023163"/>
    </source>
</evidence>
<dbReference type="Gene3D" id="3.40.50.2300">
    <property type="match status" value="1"/>
</dbReference>
<evidence type="ECO:0000256" key="16">
    <source>
        <dbReference type="RuleBase" id="RU365013"/>
    </source>
</evidence>
<keyword evidence="5 15" id="KW-0597">Phosphoprotein</keyword>
<dbReference type="Proteomes" id="UP000434582">
    <property type="component" value="Unassembled WGS sequence"/>
</dbReference>
<keyword evidence="3 16" id="KW-0963">Cytoplasm</keyword>
<keyword evidence="9 16" id="KW-0805">Transcription regulation</keyword>
<dbReference type="PROSITE" id="PS50110">
    <property type="entry name" value="RESPONSE_REGULATORY"/>
    <property type="match status" value="1"/>
</dbReference>
<dbReference type="GO" id="GO:0005524">
    <property type="term" value="F:ATP binding"/>
    <property type="evidence" value="ECO:0007669"/>
    <property type="project" value="UniProtKB-KW"/>
</dbReference>
<evidence type="ECO:0000256" key="9">
    <source>
        <dbReference type="ARBA" id="ARBA00023015"/>
    </source>
</evidence>
<dbReference type="EMBL" id="WIVE01000048">
    <property type="protein sequence ID" value="MQX37603.1"/>
    <property type="molecule type" value="Genomic_DNA"/>
</dbReference>
<dbReference type="InterPro" id="IPR009057">
    <property type="entry name" value="Homeodomain-like_sf"/>
</dbReference>
<evidence type="ECO:0000256" key="13">
    <source>
        <dbReference type="ARBA" id="ARBA00023231"/>
    </source>
</evidence>
<dbReference type="GO" id="GO:0043565">
    <property type="term" value="F:sequence-specific DNA binding"/>
    <property type="evidence" value="ECO:0007669"/>
    <property type="project" value="InterPro"/>
</dbReference>
<dbReference type="PRINTS" id="PR01590">
    <property type="entry name" value="HTHFIS"/>
</dbReference>
<dbReference type="SUPFAM" id="SSF52172">
    <property type="entry name" value="CheY-like"/>
    <property type="match status" value="1"/>
</dbReference>
<dbReference type="InterPro" id="IPR025944">
    <property type="entry name" value="Sigma_54_int_dom_CS"/>
</dbReference>